<keyword evidence="3" id="KW-1185">Reference proteome</keyword>
<feature type="compositionally biased region" description="Basic and acidic residues" evidence="1">
    <location>
        <begin position="51"/>
        <end position="69"/>
    </location>
</feature>
<reference evidence="2 3" key="1">
    <citation type="submission" date="2023-07" db="EMBL/GenBank/DDBJ databases">
        <title>The novel representative of Negativicutes class, Anaeroselena agilis gen. nov. sp. nov.</title>
        <authorList>
            <person name="Prokofeva M.I."/>
            <person name="Elcheninov A.G."/>
            <person name="Klyukina A."/>
            <person name="Kublanov I.V."/>
            <person name="Frolov E.N."/>
            <person name="Podosokorskaya O.A."/>
        </authorList>
    </citation>
    <scope>NUCLEOTIDE SEQUENCE [LARGE SCALE GENOMIC DNA]</scope>
    <source>
        <strain evidence="2 3">4137-cl</strain>
    </source>
</reference>
<evidence type="ECO:0000313" key="3">
    <source>
        <dbReference type="Proteomes" id="UP001254848"/>
    </source>
</evidence>
<evidence type="ECO:0000313" key="2">
    <source>
        <dbReference type="EMBL" id="MDT8900176.1"/>
    </source>
</evidence>
<dbReference type="RefSeq" id="WP_413778734.1">
    <property type="nucleotide sequence ID" value="NZ_JAUOZS010000001.1"/>
</dbReference>
<name>A0ABU3NTM2_9FIRM</name>
<sequence length="69" mass="7521">MVRKKTDSEAFASEYAMSAGDNAVSREQIDRSIVAGEVANEHSFRAACMRGLDDISQDRKNDRRGGGSV</sequence>
<feature type="region of interest" description="Disordered" evidence="1">
    <location>
        <begin position="50"/>
        <end position="69"/>
    </location>
</feature>
<dbReference type="EMBL" id="JAUOZS010000001">
    <property type="protein sequence ID" value="MDT8900176.1"/>
    <property type="molecule type" value="Genomic_DNA"/>
</dbReference>
<accession>A0ABU3NTM2</accession>
<protein>
    <recommendedName>
        <fullName evidence="4">Antitoxin VbhA domain-containing protein</fullName>
    </recommendedName>
</protein>
<feature type="region of interest" description="Disordered" evidence="1">
    <location>
        <begin position="1"/>
        <end position="23"/>
    </location>
</feature>
<comment type="caution">
    <text evidence="2">The sequence shown here is derived from an EMBL/GenBank/DDBJ whole genome shotgun (WGS) entry which is preliminary data.</text>
</comment>
<evidence type="ECO:0008006" key="4">
    <source>
        <dbReference type="Google" id="ProtNLM"/>
    </source>
</evidence>
<dbReference type="Proteomes" id="UP001254848">
    <property type="component" value="Unassembled WGS sequence"/>
</dbReference>
<proteinExistence type="predicted"/>
<gene>
    <name evidence="2" type="ORF">Q4T40_02855</name>
</gene>
<evidence type="ECO:0000256" key="1">
    <source>
        <dbReference type="SAM" id="MobiDB-lite"/>
    </source>
</evidence>
<organism evidence="2 3">
    <name type="scientific">Anaeroselena agilis</name>
    <dbReference type="NCBI Taxonomy" id="3063788"/>
    <lineage>
        <taxon>Bacteria</taxon>
        <taxon>Bacillati</taxon>
        <taxon>Bacillota</taxon>
        <taxon>Negativicutes</taxon>
        <taxon>Acetonemataceae</taxon>
        <taxon>Anaeroselena</taxon>
    </lineage>
</organism>